<reference evidence="2 3" key="1">
    <citation type="journal article" date="2022" name="Nat. Ecol. Evol.">
        <title>A masculinizing supergene underlies an exaggerated male reproductive morph in a spider.</title>
        <authorList>
            <person name="Hendrickx F."/>
            <person name="De Corte Z."/>
            <person name="Sonet G."/>
            <person name="Van Belleghem S.M."/>
            <person name="Kostlbacher S."/>
            <person name="Vangestel C."/>
        </authorList>
    </citation>
    <scope>NUCLEOTIDE SEQUENCE [LARGE SCALE GENOMIC DNA]</scope>
    <source>
        <strain evidence="2">W744_W776</strain>
    </source>
</reference>
<sequence>MMNLHMNYSLYFVVALMYCFLSFVSFNGLKGKDLVSRTPVKIRYSDSLHFQNELEKQMSFPIFLVISKITTEVFTTVSLMSSKTRSDSLDNFFVSSLQMMIWFVFIVVLADLVNARCLETIEDALNLDNSRRIQFDYYKYKKMKKCCTLTAWGLTVIDRKLLLTSLALLITYSVAIFDIKEKQSA</sequence>
<evidence type="ECO:0008006" key="4">
    <source>
        <dbReference type="Google" id="ProtNLM"/>
    </source>
</evidence>
<gene>
    <name evidence="2" type="ORF">JTE90_023724</name>
</gene>
<keyword evidence="3" id="KW-1185">Reference proteome</keyword>
<accession>A0AAV6VBP8</accession>
<dbReference type="EMBL" id="JAFNEN010000120">
    <property type="protein sequence ID" value="KAG8193472.1"/>
    <property type="molecule type" value="Genomic_DNA"/>
</dbReference>
<keyword evidence="1" id="KW-0472">Membrane</keyword>
<dbReference type="AlphaFoldDB" id="A0AAV6VBP8"/>
<feature type="transmembrane region" description="Helical" evidence="1">
    <location>
        <begin position="58"/>
        <end position="80"/>
    </location>
</feature>
<protein>
    <recommendedName>
        <fullName evidence="4">Gustatory receptor</fullName>
    </recommendedName>
</protein>
<evidence type="ECO:0000256" key="1">
    <source>
        <dbReference type="SAM" id="Phobius"/>
    </source>
</evidence>
<keyword evidence="1" id="KW-1133">Transmembrane helix</keyword>
<proteinExistence type="predicted"/>
<dbReference type="Proteomes" id="UP000827092">
    <property type="component" value="Unassembled WGS sequence"/>
</dbReference>
<feature type="transmembrane region" description="Helical" evidence="1">
    <location>
        <begin position="9"/>
        <end position="29"/>
    </location>
</feature>
<comment type="caution">
    <text evidence="2">The sequence shown here is derived from an EMBL/GenBank/DDBJ whole genome shotgun (WGS) entry which is preliminary data.</text>
</comment>
<name>A0AAV6VBP8_9ARAC</name>
<keyword evidence="1" id="KW-0812">Transmembrane</keyword>
<evidence type="ECO:0000313" key="3">
    <source>
        <dbReference type="Proteomes" id="UP000827092"/>
    </source>
</evidence>
<organism evidence="2 3">
    <name type="scientific">Oedothorax gibbosus</name>
    <dbReference type="NCBI Taxonomy" id="931172"/>
    <lineage>
        <taxon>Eukaryota</taxon>
        <taxon>Metazoa</taxon>
        <taxon>Ecdysozoa</taxon>
        <taxon>Arthropoda</taxon>
        <taxon>Chelicerata</taxon>
        <taxon>Arachnida</taxon>
        <taxon>Araneae</taxon>
        <taxon>Araneomorphae</taxon>
        <taxon>Entelegynae</taxon>
        <taxon>Araneoidea</taxon>
        <taxon>Linyphiidae</taxon>
        <taxon>Erigoninae</taxon>
        <taxon>Oedothorax</taxon>
    </lineage>
</organism>
<feature type="transmembrane region" description="Helical" evidence="1">
    <location>
        <begin position="92"/>
        <end position="110"/>
    </location>
</feature>
<evidence type="ECO:0000313" key="2">
    <source>
        <dbReference type="EMBL" id="KAG8193472.1"/>
    </source>
</evidence>